<reference evidence="1" key="1">
    <citation type="submission" date="2021-05" db="EMBL/GenBank/DDBJ databases">
        <title>Molecular characterization for Shewanella algae harboring chromosomal blaOXA-55-like strains isolated from clinical and environment sample.</title>
        <authorList>
            <person name="Ohama Y."/>
            <person name="Aoki K."/>
            <person name="Harada S."/>
            <person name="Moriya K."/>
            <person name="Ishii Y."/>
            <person name="Tateda K."/>
        </authorList>
    </citation>
    <scope>NUCLEOTIDE SEQUENCE</scope>
    <source>
        <strain evidence="1">JCM 11563</strain>
    </source>
</reference>
<dbReference type="Gene3D" id="2.60.40.10">
    <property type="entry name" value="Immunoglobulins"/>
    <property type="match status" value="1"/>
</dbReference>
<dbReference type="InterPro" id="IPR013783">
    <property type="entry name" value="Ig-like_fold"/>
</dbReference>
<gene>
    <name evidence="1" type="ORF">TUM4438_42660</name>
</gene>
<evidence type="ECO:0000313" key="1">
    <source>
        <dbReference type="EMBL" id="GIU51794.1"/>
    </source>
</evidence>
<dbReference type="Proteomes" id="UP000887104">
    <property type="component" value="Unassembled WGS sequence"/>
</dbReference>
<evidence type="ECO:0008006" key="3">
    <source>
        <dbReference type="Google" id="ProtNLM"/>
    </source>
</evidence>
<name>A0ABQ4PQZ8_9GAMM</name>
<dbReference type="EMBL" id="BPEY01000132">
    <property type="protein sequence ID" value="GIU51794.1"/>
    <property type="molecule type" value="Genomic_DNA"/>
</dbReference>
<dbReference type="PROSITE" id="PS51257">
    <property type="entry name" value="PROKAR_LIPOPROTEIN"/>
    <property type="match status" value="1"/>
</dbReference>
<proteinExistence type="predicted"/>
<dbReference type="Pfam" id="PF22352">
    <property type="entry name" value="K319L-like_PKD"/>
    <property type="match status" value="1"/>
</dbReference>
<evidence type="ECO:0000313" key="2">
    <source>
        <dbReference type="Proteomes" id="UP000887104"/>
    </source>
</evidence>
<keyword evidence="2" id="KW-1185">Reference proteome</keyword>
<sequence>MKKSLGYVVISLFWLTACGGSSDDESGAPDISPPPVTPEGLTRCDQQVELETVTTDSAIRFYLERDYAVGKPGSIAAKLNNQNVSDYQFTWSQTAGQPLTLTTVKSPILAFTASQAGSYSFSLSVTNNNVTSTESITINVDASQTAQLPVRVDHQSSEGSAVSFRIDSSDSSVPSDINWCIASGPALNVDISSPEQALFTAPNINEDTISILTASAIINGTAVTDNVQLLITNEPDISSPYFEQRLANTFAYQANSAYADVLQDCVYSNQLQQSCAISQLPLIGQASEVNTQAILDRVLVSHQWMGENFEYFLKNLDPNSDFATLLESVTAVVISYDVRPSFYWVVTGAIYLDPNDLWLLAAERDTIIEAPDFRSGFGNDLDFLMPWRYVKNNSYTSYTTPRSIRTDRTPQQMMPDLASLLYHELAHANDFFPRSSHSSLIGPTLLDDYQRRSSASELVSDQLVNFEPLTSQ</sequence>
<protein>
    <recommendedName>
        <fullName evidence="3">PKD domain-containing protein</fullName>
    </recommendedName>
</protein>
<organism evidence="1 2">
    <name type="scientific">Shewanella sairae</name>
    <dbReference type="NCBI Taxonomy" id="190310"/>
    <lineage>
        <taxon>Bacteria</taxon>
        <taxon>Pseudomonadati</taxon>
        <taxon>Pseudomonadota</taxon>
        <taxon>Gammaproteobacteria</taxon>
        <taxon>Alteromonadales</taxon>
        <taxon>Shewanellaceae</taxon>
        <taxon>Shewanella</taxon>
    </lineage>
</organism>
<comment type="caution">
    <text evidence="1">The sequence shown here is derived from an EMBL/GenBank/DDBJ whole genome shotgun (WGS) entry which is preliminary data.</text>
</comment>
<accession>A0ABQ4PQZ8</accession>